<proteinExistence type="predicted"/>
<protein>
    <submittedName>
        <fullName evidence="3">Putative membrane protein</fullName>
    </submittedName>
</protein>
<dbReference type="Pfam" id="PF05036">
    <property type="entry name" value="SPOR"/>
    <property type="match status" value="1"/>
</dbReference>
<dbReference type="PROSITE" id="PS51724">
    <property type="entry name" value="SPOR"/>
    <property type="match status" value="1"/>
</dbReference>
<keyword evidence="1" id="KW-1133">Transmembrane helix</keyword>
<feature type="transmembrane region" description="Helical" evidence="1">
    <location>
        <begin position="81"/>
        <end position="104"/>
    </location>
</feature>
<reference evidence="3" key="1">
    <citation type="submission" date="2018-06" db="EMBL/GenBank/DDBJ databases">
        <authorList>
            <person name="Zhirakovskaya E."/>
        </authorList>
    </citation>
    <scope>NUCLEOTIDE SEQUENCE</scope>
</reference>
<dbReference type="AlphaFoldDB" id="A0A3B0W0N4"/>
<evidence type="ECO:0000259" key="2">
    <source>
        <dbReference type="PROSITE" id="PS51724"/>
    </source>
</evidence>
<dbReference type="InterPro" id="IPR036680">
    <property type="entry name" value="SPOR-like_sf"/>
</dbReference>
<keyword evidence="1" id="KW-0812">Transmembrane</keyword>
<sequence>MPLTISELEAERAKILEEIENKAQDFSGDSTIKPEQPSLKSWLNAAEEVMPASKAEKNMRTTSKKTSNYQSQVFKPSKNKVPFFGVLIVLTLLLTILGVIYIAYSSIHKELQSVLESHEQSVKQMKKIQMDMNSLQKTIATGGKVELFISLEDKIFALEAQVLALKTQVNNMKTVESPTIEPVAPLDLESSGIAPKILEHQLVTKSVLDESLKRYTEKLEARIDQKLETILSYLAQQGPAPRKEKEGNVFLKPSNNQPLSNDVTDQPKAAITTTPKISDVKKPVIQQPLVQFIKPIESPKSPKKVNAPIKHYSSDVKWLMGEPAMHYILQLASMPEANSLKNMVSKKQLQNTRIVPQVRNGVVSYILVTGSFSDRKKANELSKQIKAEFGISPWVRKIKDISIKVE</sequence>
<gene>
    <name evidence="3" type="ORF">MNBD_GAMMA03-2154</name>
</gene>
<name>A0A3B0W0N4_9ZZZZ</name>
<keyword evidence="1" id="KW-0472">Membrane</keyword>
<evidence type="ECO:0000256" key="1">
    <source>
        <dbReference type="SAM" id="Phobius"/>
    </source>
</evidence>
<dbReference type="SUPFAM" id="SSF110997">
    <property type="entry name" value="Sporulation related repeat"/>
    <property type="match status" value="1"/>
</dbReference>
<feature type="domain" description="SPOR" evidence="2">
    <location>
        <begin position="321"/>
        <end position="398"/>
    </location>
</feature>
<evidence type="ECO:0000313" key="3">
    <source>
        <dbReference type="EMBL" id="VAW49458.1"/>
    </source>
</evidence>
<accession>A0A3B0W0N4</accession>
<dbReference type="InterPro" id="IPR007730">
    <property type="entry name" value="SPOR-like_dom"/>
</dbReference>
<dbReference type="EMBL" id="UOFC01000283">
    <property type="protein sequence ID" value="VAW49458.1"/>
    <property type="molecule type" value="Genomic_DNA"/>
</dbReference>
<dbReference type="Gene3D" id="3.30.70.1070">
    <property type="entry name" value="Sporulation related repeat"/>
    <property type="match status" value="1"/>
</dbReference>
<dbReference type="GO" id="GO:0042834">
    <property type="term" value="F:peptidoglycan binding"/>
    <property type="evidence" value="ECO:0007669"/>
    <property type="project" value="InterPro"/>
</dbReference>
<organism evidence="3">
    <name type="scientific">hydrothermal vent metagenome</name>
    <dbReference type="NCBI Taxonomy" id="652676"/>
    <lineage>
        <taxon>unclassified sequences</taxon>
        <taxon>metagenomes</taxon>
        <taxon>ecological metagenomes</taxon>
    </lineage>
</organism>